<keyword evidence="3" id="KW-1185">Reference proteome</keyword>
<reference evidence="2 3" key="1">
    <citation type="submission" date="2018-03" db="EMBL/GenBank/DDBJ databases">
        <title>Genome assembly of novel Miniimonas species PCH200.</title>
        <authorList>
            <person name="Thakur V."/>
            <person name="Kumar V."/>
            <person name="Singh D."/>
        </authorList>
    </citation>
    <scope>NUCLEOTIDE SEQUENCE [LARGE SCALE GENOMIC DNA]</scope>
    <source>
        <strain evidence="2 3">PCH200</strain>
    </source>
</reference>
<feature type="transmembrane region" description="Helical" evidence="1">
    <location>
        <begin position="177"/>
        <end position="198"/>
    </location>
</feature>
<feature type="transmembrane region" description="Helical" evidence="1">
    <location>
        <begin position="133"/>
        <end position="157"/>
    </location>
</feature>
<evidence type="ECO:0000313" key="2">
    <source>
        <dbReference type="EMBL" id="PWD51220.1"/>
    </source>
</evidence>
<comment type="caution">
    <text evidence="2">The sequence shown here is derived from an EMBL/GenBank/DDBJ whole genome shotgun (WGS) entry which is preliminary data.</text>
</comment>
<proteinExistence type="predicted"/>
<name>A0A2U1ZWA2_9MICO</name>
<keyword evidence="1" id="KW-0812">Transmembrane</keyword>
<dbReference type="AlphaFoldDB" id="A0A2U1ZWA2"/>
<feature type="transmembrane region" description="Helical" evidence="1">
    <location>
        <begin position="31"/>
        <end position="50"/>
    </location>
</feature>
<evidence type="ECO:0008006" key="4">
    <source>
        <dbReference type="Google" id="ProtNLM"/>
    </source>
</evidence>
<gene>
    <name evidence="2" type="ORF">C8046_11720</name>
</gene>
<dbReference type="Proteomes" id="UP000245166">
    <property type="component" value="Unassembled WGS sequence"/>
</dbReference>
<protein>
    <recommendedName>
        <fullName evidence="4">MotA/TolQ/ExbB proton channel domain-containing protein</fullName>
    </recommendedName>
</protein>
<dbReference type="RefSeq" id="WP_109229601.1">
    <property type="nucleotide sequence ID" value="NZ_PYHR01000002.1"/>
</dbReference>
<keyword evidence="1" id="KW-1133">Transmembrane helix</keyword>
<dbReference type="NCBIfam" id="NF033915">
    <property type="entry name" value="antiphage_ZorA_2"/>
    <property type="match status" value="1"/>
</dbReference>
<accession>A0A2U1ZWA2</accession>
<dbReference type="EMBL" id="PYHR01000002">
    <property type="protein sequence ID" value="PWD51220.1"/>
    <property type="molecule type" value="Genomic_DNA"/>
</dbReference>
<organism evidence="2 3">
    <name type="scientific">Serinibacter arcticus</name>
    <dbReference type="NCBI Taxonomy" id="1655435"/>
    <lineage>
        <taxon>Bacteria</taxon>
        <taxon>Bacillati</taxon>
        <taxon>Actinomycetota</taxon>
        <taxon>Actinomycetes</taxon>
        <taxon>Micrococcales</taxon>
        <taxon>Beutenbergiaceae</taxon>
        <taxon>Serinibacter</taxon>
    </lineage>
</organism>
<dbReference type="OrthoDB" id="5149787at2"/>
<evidence type="ECO:0000313" key="3">
    <source>
        <dbReference type="Proteomes" id="UP000245166"/>
    </source>
</evidence>
<sequence length="556" mass="58743">MPDISLGSIFALLFPWSGEFADESHAGIIQSFVGLILAVFALTIVLLAIVNRRAHSTLRDLETVTEQLTTEDRPGARGRAAAIAASQDSQSKHLWGEFDETLVTDGEVTTNAVPAAEYFSLERLAPELQGGRLLGAMPSVLTALGLLGTFIGLAVGLNGLNLGDPDAESLRAGIESMVAGAALGFTASVWGVAMSLVVNITEKLCTGRLAGRAGKLQHTVDQYFQQHSPESALVLIQGNTRSSADALEGLPDRIAAALHETVTGMSKAMQDSLTRAIETSIAPSMEALADRTSSQSAYVFENLVGKFSDGFRTLGEQQALEMTKASNSIVAAMGELREATAAQSAAASEQSRAFRSELDALTALVSQLVSSIEGSVAALSHNLSSAASELQRSSASLSDSTSTLGLTAESFGGTASRLDTSLTAVAVGSQQIAATQKEATDALTTYTERLHQLGAASERTLDGVEKTALEAGTTFELLRESQREFLTGLRSEVEQLNKATGDWLAAYSEQVSRQTGERMAEWDTHSREFASHMLTTSQALAEVVDGLEQKLEPARA</sequence>
<evidence type="ECO:0000256" key="1">
    <source>
        <dbReference type="SAM" id="Phobius"/>
    </source>
</evidence>
<keyword evidence="1" id="KW-0472">Membrane</keyword>